<feature type="compositionally biased region" description="Basic and acidic residues" evidence="5">
    <location>
        <begin position="18"/>
        <end position="31"/>
    </location>
</feature>
<dbReference type="AlphaFoldDB" id="A0A915PGZ9"/>
<dbReference type="SUPFAM" id="SSF57903">
    <property type="entry name" value="FYVE/PHD zinc finger"/>
    <property type="match status" value="1"/>
</dbReference>
<dbReference type="Proteomes" id="UP000887581">
    <property type="component" value="Unplaced"/>
</dbReference>
<proteinExistence type="predicted"/>
<evidence type="ECO:0000313" key="8">
    <source>
        <dbReference type="WBParaSite" id="sdigi.contig156.g5368.t1"/>
    </source>
</evidence>
<name>A0A915PGZ9_9BILA</name>
<feature type="compositionally biased region" description="Basic and acidic residues" evidence="5">
    <location>
        <begin position="125"/>
        <end position="139"/>
    </location>
</feature>
<dbReference type="SMART" id="SM00249">
    <property type="entry name" value="PHD"/>
    <property type="match status" value="1"/>
</dbReference>
<evidence type="ECO:0000256" key="5">
    <source>
        <dbReference type="SAM" id="MobiDB-lite"/>
    </source>
</evidence>
<evidence type="ECO:0000256" key="2">
    <source>
        <dbReference type="ARBA" id="ARBA00022771"/>
    </source>
</evidence>
<evidence type="ECO:0000256" key="3">
    <source>
        <dbReference type="ARBA" id="ARBA00022833"/>
    </source>
</evidence>
<feature type="compositionally biased region" description="Low complexity" evidence="5">
    <location>
        <begin position="289"/>
        <end position="302"/>
    </location>
</feature>
<feature type="region of interest" description="Disordered" evidence="5">
    <location>
        <begin position="1"/>
        <end position="40"/>
    </location>
</feature>
<dbReference type="Gene3D" id="3.30.40.10">
    <property type="entry name" value="Zinc/RING finger domain, C3HC4 (zinc finger)"/>
    <property type="match status" value="1"/>
</dbReference>
<dbReference type="InterPro" id="IPR019786">
    <property type="entry name" value="Zinc_finger_PHD-type_CS"/>
</dbReference>
<dbReference type="WBParaSite" id="sdigi.contig156.g5368.t1">
    <property type="protein sequence ID" value="sdigi.contig156.g5368.t1"/>
    <property type="gene ID" value="sdigi.contig156.g5368"/>
</dbReference>
<dbReference type="GO" id="GO:0008270">
    <property type="term" value="F:zinc ion binding"/>
    <property type="evidence" value="ECO:0007669"/>
    <property type="project" value="UniProtKB-KW"/>
</dbReference>
<evidence type="ECO:0000313" key="7">
    <source>
        <dbReference type="Proteomes" id="UP000887581"/>
    </source>
</evidence>
<keyword evidence="3" id="KW-0862">Zinc</keyword>
<feature type="compositionally biased region" description="Basic and acidic residues" evidence="5">
    <location>
        <begin position="252"/>
        <end position="265"/>
    </location>
</feature>
<dbReference type="InterPro" id="IPR011011">
    <property type="entry name" value="Znf_FYVE_PHD"/>
</dbReference>
<feature type="compositionally biased region" description="Polar residues" evidence="5">
    <location>
        <begin position="140"/>
        <end position="149"/>
    </location>
</feature>
<feature type="region of interest" description="Disordered" evidence="5">
    <location>
        <begin position="289"/>
        <end position="323"/>
    </location>
</feature>
<dbReference type="PROSITE" id="PS50016">
    <property type="entry name" value="ZF_PHD_2"/>
    <property type="match status" value="1"/>
</dbReference>
<feature type="region of interest" description="Disordered" evidence="5">
    <location>
        <begin position="102"/>
        <end position="149"/>
    </location>
</feature>
<dbReference type="Pfam" id="PF00628">
    <property type="entry name" value="PHD"/>
    <property type="match status" value="1"/>
</dbReference>
<accession>A0A915PGZ9</accession>
<evidence type="ECO:0000259" key="6">
    <source>
        <dbReference type="PROSITE" id="PS50016"/>
    </source>
</evidence>
<organism evidence="7 8">
    <name type="scientific">Setaria digitata</name>
    <dbReference type="NCBI Taxonomy" id="48799"/>
    <lineage>
        <taxon>Eukaryota</taxon>
        <taxon>Metazoa</taxon>
        <taxon>Ecdysozoa</taxon>
        <taxon>Nematoda</taxon>
        <taxon>Chromadorea</taxon>
        <taxon>Rhabditida</taxon>
        <taxon>Spirurina</taxon>
        <taxon>Spiruromorpha</taxon>
        <taxon>Filarioidea</taxon>
        <taxon>Setariidae</taxon>
        <taxon>Setaria</taxon>
    </lineage>
</organism>
<protein>
    <submittedName>
        <fullName evidence="8">PHD-type domain-containing protein</fullName>
    </submittedName>
</protein>
<dbReference type="InterPro" id="IPR001965">
    <property type="entry name" value="Znf_PHD"/>
</dbReference>
<feature type="compositionally biased region" description="Low complexity" evidence="5">
    <location>
        <begin position="1"/>
        <end position="14"/>
    </location>
</feature>
<evidence type="ECO:0000256" key="4">
    <source>
        <dbReference type="PROSITE-ProRule" id="PRU00146"/>
    </source>
</evidence>
<sequence>MNSLTKSSKQSVSSPAVMERRKRDRDKDRSKPSLKRKLPSDAKYRFGKEFFTRLCELFQSMEQDSCDQLRQMHEELAAYYKEHDLSILWISDDEADSKEIKAPLSKKMHQDVNKGDMRSINIPRSKLESKEKLKPKSDTKSSVATGSPIPTSLLLSQFELSDDSDDNTSRRFSGFQTKNYKTCSACNGSTSPPNNMILDCEECGKTVHQKCARPEITASQAKDPRFLFVCSDCKDREEEKMGPNSSKSIPNIKKDDKGNMRKSSEEGIQLIKPENDILVTFSNFAAKKAKKSGSSAANSNSNLQAGSITMNKVLPSFSAKDRK</sequence>
<reference evidence="8" key="1">
    <citation type="submission" date="2022-11" db="UniProtKB">
        <authorList>
            <consortium name="WormBaseParasite"/>
        </authorList>
    </citation>
    <scope>IDENTIFICATION</scope>
</reference>
<dbReference type="PROSITE" id="PS01359">
    <property type="entry name" value="ZF_PHD_1"/>
    <property type="match status" value="1"/>
</dbReference>
<keyword evidence="2 4" id="KW-0863">Zinc-finger</keyword>
<feature type="compositionally biased region" description="Basic and acidic residues" evidence="5">
    <location>
        <begin position="108"/>
        <end position="117"/>
    </location>
</feature>
<keyword evidence="1" id="KW-0479">Metal-binding</keyword>
<feature type="region of interest" description="Disordered" evidence="5">
    <location>
        <begin position="235"/>
        <end position="268"/>
    </location>
</feature>
<feature type="domain" description="PHD-type" evidence="6">
    <location>
        <begin position="180"/>
        <end position="236"/>
    </location>
</feature>
<keyword evidence="7" id="KW-1185">Reference proteome</keyword>
<evidence type="ECO:0000256" key="1">
    <source>
        <dbReference type="ARBA" id="ARBA00022723"/>
    </source>
</evidence>
<dbReference type="InterPro" id="IPR019787">
    <property type="entry name" value="Znf_PHD-finger"/>
</dbReference>
<dbReference type="InterPro" id="IPR013083">
    <property type="entry name" value="Znf_RING/FYVE/PHD"/>
</dbReference>